<dbReference type="PANTHER" id="PTHR35149:SF2">
    <property type="entry name" value="DUF262 DOMAIN-CONTAINING PROTEIN"/>
    <property type="match status" value="1"/>
</dbReference>
<feature type="region of interest" description="Disordered" evidence="1">
    <location>
        <begin position="1"/>
        <end position="32"/>
    </location>
</feature>
<protein>
    <recommendedName>
        <fullName evidence="2">GmrSD restriction endonucleases N-terminal domain-containing protein</fullName>
    </recommendedName>
</protein>
<sequence>MDPKFGARGLASRQIRTPLPGHGWPRAPRQPRLRVTAFKDWFNNFVQQQQQQRKAPQTLTQEQPQQPSQQPSHQQPAAAPAPQPAVPAPQPKVAPKRDFLEARQVSLFQLFDSSDFRFDIPPYQRPYAWRNKQMYELLQDFLRAYQNRQEYFLGAIVATRAAEGAPYQ</sequence>
<feature type="domain" description="GmrSD restriction endonucleases N-terminal" evidence="2">
    <location>
        <begin position="108"/>
        <end position="158"/>
    </location>
</feature>
<evidence type="ECO:0000259" key="2">
    <source>
        <dbReference type="Pfam" id="PF03235"/>
    </source>
</evidence>
<feature type="region of interest" description="Disordered" evidence="1">
    <location>
        <begin position="46"/>
        <end position="96"/>
    </location>
</feature>
<organism evidence="3 4">
    <name type="scientific">Astrephomene gubernaculifera</name>
    <dbReference type="NCBI Taxonomy" id="47775"/>
    <lineage>
        <taxon>Eukaryota</taxon>
        <taxon>Viridiplantae</taxon>
        <taxon>Chlorophyta</taxon>
        <taxon>core chlorophytes</taxon>
        <taxon>Chlorophyceae</taxon>
        <taxon>CS clade</taxon>
        <taxon>Chlamydomonadales</taxon>
        <taxon>Astrephomenaceae</taxon>
        <taxon>Astrephomene</taxon>
    </lineage>
</organism>
<accession>A0AAD3HQ58</accession>
<feature type="compositionally biased region" description="Low complexity" evidence="1">
    <location>
        <begin position="47"/>
        <end position="78"/>
    </location>
</feature>
<evidence type="ECO:0000313" key="3">
    <source>
        <dbReference type="EMBL" id="GFR49038.1"/>
    </source>
</evidence>
<dbReference type="Pfam" id="PF03235">
    <property type="entry name" value="GmrSD_N"/>
    <property type="match status" value="1"/>
</dbReference>
<dbReference type="PANTHER" id="PTHR35149">
    <property type="entry name" value="SLL5132 PROTEIN"/>
    <property type="match status" value="1"/>
</dbReference>
<reference evidence="3 4" key="1">
    <citation type="journal article" date="2021" name="Sci. Rep.">
        <title>Genome sequencing of the multicellular alga Astrephomene provides insights into convergent evolution of germ-soma differentiation.</title>
        <authorList>
            <person name="Yamashita S."/>
            <person name="Yamamoto K."/>
            <person name="Matsuzaki R."/>
            <person name="Suzuki S."/>
            <person name="Yamaguchi H."/>
            <person name="Hirooka S."/>
            <person name="Minakuchi Y."/>
            <person name="Miyagishima S."/>
            <person name="Kawachi M."/>
            <person name="Toyoda A."/>
            <person name="Nozaki H."/>
        </authorList>
    </citation>
    <scope>NUCLEOTIDE SEQUENCE [LARGE SCALE GENOMIC DNA]</scope>
    <source>
        <strain evidence="3 4">NIES-4017</strain>
    </source>
</reference>
<feature type="compositionally biased region" description="Pro residues" evidence="1">
    <location>
        <begin position="79"/>
        <end position="92"/>
    </location>
</feature>
<name>A0AAD3HQ58_9CHLO</name>
<feature type="non-terminal residue" evidence="3">
    <location>
        <position position="1"/>
    </location>
</feature>
<keyword evidence="4" id="KW-1185">Reference proteome</keyword>
<dbReference type="AlphaFoldDB" id="A0AAD3HQ58"/>
<comment type="caution">
    <text evidence="3">The sequence shown here is derived from an EMBL/GenBank/DDBJ whole genome shotgun (WGS) entry which is preliminary data.</text>
</comment>
<proteinExistence type="predicted"/>
<dbReference type="EMBL" id="BMAR01000027">
    <property type="protein sequence ID" value="GFR49038.1"/>
    <property type="molecule type" value="Genomic_DNA"/>
</dbReference>
<evidence type="ECO:0000313" key="4">
    <source>
        <dbReference type="Proteomes" id="UP001054857"/>
    </source>
</evidence>
<gene>
    <name evidence="3" type="ORF">Agub_g11062</name>
</gene>
<dbReference type="Proteomes" id="UP001054857">
    <property type="component" value="Unassembled WGS sequence"/>
</dbReference>
<evidence type="ECO:0000256" key="1">
    <source>
        <dbReference type="SAM" id="MobiDB-lite"/>
    </source>
</evidence>
<dbReference type="InterPro" id="IPR004919">
    <property type="entry name" value="GmrSD_N"/>
</dbReference>